<reference evidence="1" key="1">
    <citation type="submission" date="2021-01" db="EMBL/GenBank/DDBJ databases">
        <title>Whole genome shotgun sequence of Rhizocola hellebori NBRC 109834.</title>
        <authorList>
            <person name="Komaki H."/>
            <person name="Tamura T."/>
        </authorList>
    </citation>
    <scope>NUCLEOTIDE SEQUENCE</scope>
    <source>
        <strain evidence="1">NBRC 109834</strain>
    </source>
</reference>
<dbReference type="RefSeq" id="WP_203910514.1">
    <property type="nucleotide sequence ID" value="NZ_BONY01000029.1"/>
</dbReference>
<proteinExistence type="predicted"/>
<organism evidence="1 2">
    <name type="scientific">Rhizocola hellebori</name>
    <dbReference type="NCBI Taxonomy" id="1392758"/>
    <lineage>
        <taxon>Bacteria</taxon>
        <taxon>Bacillati</taxon>
        <taxon>Actinomycetota</taxon>
        <taxon>Actinomycetes</taxon>
        <taxon>Micromonosporales</taxon>
        <taxon>Micromonosporaceae</taxon>
        <taxon>Rhizocola</taxon>
    </lineage>
</organism>
<dbReference type="Pfam" id="PF13669">
    <property type="entry name" value="Glyoxalase_4"/>
    <property type="match status" value="1"/>
</dbReference>
<sequence>MTDLRLLGLSHIGFAVPSIEEFRGTWGALLGLSDWLVRDLPQSADRMQLRGQIQPAAFSRAAFTRLADTAIELVEPHSGNTRTSAWLAERGPGIHHLAFWVEDLPAAIAALGDQAEVSYSPIGVLTALTTGALPEIQLPEAFWAYTEHTGARVPWCLELLDVRGAATVRAAFGDYLLYPSNPEGSS</sequence>
<dbReference type="Gene3D" id="3.10.180.10">
    <property type="entry name" value="2,3-Dihydroxybiphenyl 1,2-Dioxygenase, domain 1"/>
    <property type="match status" value="1"/>
</dbReference>
<keyword evidence="2" id="KW-1185">Reference proteome</keyword>
<name>A0A8J3Q9R4_9ACTN</name>
<dbReference type="InterPro" id="IPR029068">
    <property type="entry name" value="Glyas_Bleomycin-R_OHBP_Dase"/>
</dbReference>
<comment type="caution">
    <text evidence="1">The sequence shown here is derived from an EMBL/GenBank/DDBJ whole genome shotgun (WGS) entry which is preliminary data.</text>
</comment>
<evidence type="ECO:0008006" key="3">
    <source>
        <dbReference type="Google" id="ProtNLM"/>
    </source>
</evidence>
<dbReference type="EMBL" id="BONY01000029">
    <property type="protein sequence ID" value="GIH06704.1"/>
    <property type="molecule type" value="Genomic_DNA"/>
</dbReference>
<evidence type="ECO:0000313" key="1">
    <source>
        <dbReference type="EMBL" id="GIH06704.1"/>
    </source>
</evidence>
<protein>
    <recommendedName>
        <fullName evidence="3">VOC domain-containing protein</fullName>
    </recommendedName>
</protein>
<evidence type="ECO:0000313" key="2">
    <source>
        <dbReference type="Proteomes" id="UP000612899"/>
    </source>
</evidence>
<dbReference type="SUPFAM" id="SSF54593">
    <property type="entry name" value="Glyoxalase/Bleomycin resistance protein/Dihydroxybiphenyl dioxygenase"/>
    <property type="match status" value="1"/>
</dbReference>
<accession>A0A8J3Q9R4</accession>
<gene>
    <name evidence="1" type="ORF">Rhe02_47710</name>
</gene>
<dbReference type="AlphaFoldDB" id="A0A8J3Q9R4"/>
<dbReference type="Proteomes" id="UP000612899">
    <property type="component" value="Unassembled WGS sequence"/>
</dbReference>